<sequence>MGHILKNERLSVEIASIGEAYHGTRFDWTGFIRQVSWRDDQDALHTFCVPESLIPNKGTGGEGFCNEFGIFDPLGYDEALPGERFPKIGVGQLTRVDEADYDFARTYPVEPYRMEEEVTSHIAIYKVHAQNCNGYAVEYSKTIKVKDSSLIMEYHLYNTGEKPIMTHEYVHNFIRVDQHPIGPDYVIKLPEVMQTQDMEREYTPSLLRIDGVNIAWIETPRQPFYGKLPKISTVTGPTWELVHRPSGVGILEWDDFPVASMAIWGEGHVVSPEVFIKIAIQPGEVQYWSREYQFFKR</sequence>
<evidence type="ECO:0000313" key="2">
    <source>
        <dbReference type="Proteomes" id="UP000316208"/>
    </source>
</evidence>
<evidence type="ECO:0008006" key="3">
    <source>
        <dbReference type="Google" id="ProtNLM"/>
    </source>
</evidence>
<gene>
    <name evidence="1" type="ORF">C7Y44_01710</name>
</gene>
<proteinExistence type="predicted"/>
<comment type="caution">
    <text evidence="1">The sequence shown here is derived from an EMBL/GenBank/DDBJ whole genome shotgun (WGS) entry which is preliminary data.</text>
</comment>
<dbReference type="RefSeq" id="WP_142542445.1">
    <property type="nucleotide sequence ID" value="NZ_SADY01000001.1"/>
</dbReference>
<dbReference type="Proteomes" id="UP000316208">
    <property type="component" value="Unassembled WGS sequence"/>
</dbReference>
<evidence type="ECO:0000313" key="1">
    <source>
        <dbReference type="EMBL" id="TQR46420.1"/>
    </source>
</evidence>
<organism evidence="1 2">
    <name type="scientific">Paenibacillus popilliae</name>
    <name type="common">Bacillus popilliae</name>
    <dbReference type="NCBI Taxonomy" id="78057"/>
    <lineage>
        <taxon>Bacteria</taxon>
        <taxon>Bacillati</taxon>
        <taxon>Bacillota</taxon>
        <taxon>Bacilli</taxon>
        <taxon>Bacillales</taxon>
        <taxon>Paenibacillaceae</taxon>
        <taxon>Paenibacillus</taxon>
    </lineage>
</organism>
<name>A0ABY3AV69_PAEPP</name>
<accession>A0ABY3AV69</accession>
<keyword evidence="2" id="KW-1185">Reference proteome</keyword>
<protein>
    <recommendedName>
        <fullName evidence="3">DUF4432 family protein</fullName>
    </recommendedName>
</protein>
<dbReference type="EMBL" id="SADY01000001">
    <property type="protein sequence ID" value="TQR46420.1"/>
    <property type="molecule type" value="Genomic_DNA"/>
</dbReference>
<reference evidence="1 2" key="1">
    <citation type="submission" date="2018-03" db="EMBL/GenBank/DDBJ databases">
        <title>Aerobic endospore-forming bacteria genome sequencing and assembly.</title>
        <authorList>
            <person name="Cavalcante D.A."/>
            <person name="Driks A."/>
            <person name="Putonti C."/>
            <person name="De-Souza M.T."/>
        </authorList>
    </citation>
    <scope>NUCLEOTIDE SEQUENCE [LARGE SCALE GENOMIC DNA]</scope>
    <source>
        <strain evidence="1 2">SDF0028</strain>
    </source>
</reference>